<proteinExistence type="inferred from homology"/>
<accession>A0AAD4RAH7</accession>
<dbReference type="InterPro" id="IPR013763">
    <property type="entry name" value="Cyclin-like_dom"/>
</dbReference>
<dbReference type="InterPro" id="IPR036915">
    <property type="entry name" value="Cyclin-like_sf"/>
</dbReference>
<dbReference type="Gene3D" id="1.10.472.10">
    <property type="entry name" value="Cyclin-like"/>
    <property type="match status" value="2"/>
</dbReference>
<protein>
    <submittedName>
        <fullName evidence="5">Cyclin-L2</fullName>
    </submittedName>
</protein>
<name>A0AAD4RAH7_9BILA</name>
<dbReference type="FunFam" id="1.10.472.10:FF:000031">
    <property type="entry name" value="cyclin-L1-1-like isoform X1"/>
    <property type="match status" value="1"/>
</dbReference>
<dbReference type="InterPro" id="IPR043198">
    <property type="entry name" value="Cyclin/Ssn8"/>
</dbReference>
<dbReference type="GO" id="GO:0016538">
    <property type="term" value="F:cyclin-dependent protein serine/threonine kinase regulator activity"/>
    <property type="evidence" value="ECO:0007669"/>
    <property type="project" value="InterPro"/>
</dbReference>
<dbReference type="PANTHER" id="PTHR10026">
    <property type="entry name" value="CYCLIN"/>
    <property type="match status" value="1"/>
</dbReference>
<reference evidence="5" key="1">
    <citation type="submission" date="2022-01" db="EMBL/GenBank/DDBJ databases">
        <title>Genome Sequence Resource for Two Populations of Ditylenchus destructor, the Migratory Endoparasitic Phytonematode.</title>
        <authorList>
            <person name="Zhang H."/>
            <person name="Lin R."/>
            <person name="Xie B."/>
        </authorList>
    </citation>
    <scope>NUCLEOTIDE SEQUENCE</scope>
    <source>
        <strain evidence="5">BazhouSP</strain>
    </source>
</reference>
<evidence type="ECO:0000256" key="1">
    <source>
        <dbReference type="ARBA" id="ARBA00023127"/>
    </source>
</evidence>
<dbReference type="CDD" id="cd20532">
    <property type="entry name" value="CYCLIN_CCNL_rpt1"/>
    <property type="match status" value="1"/>
</dbReference>
<dbReference type="GO" id="GO:0006357">
    <property type="term" value="P:regulation of transcription by RNA polymerase II"/>
    <property type="evidence" value="ECO:0007669"/>
    <property type="project" value="InterPro"/>
</dbReference>
<dbReference type="SMART" id="SM00385">
    <property type="entry name" value="CYCLIN"/>
    <property type="match status" value="2"/>
</dbReference>
<comment type="similarity">
    <text evidence="2">Belongs to the cyclin family.</text>
</comment>
<evidence type="ECO:0000256" key="3">
    <source>
        <dbReference type="SAM" id="MobiDB-lite"/>
    </source>
</evidence>
<feature type="domain" description="Cyclin-like" evidence="4">
    <location>
        <begin position="217"/>
        <end position="304"/>
    </location>
</feature>
<feature type="region of interest" description="Disordered" evidence="3">
    <location>
        <begin position="336"/>
        <end position="432"/>
    </location>
</feature>
<dbReference type="EMBL" id="JAKKPZ010000005">
    <property type="protein sequence ID" value="KAI1720612.1"/>
    <property type="molecule type" value="Genomic_DNA"/>
</dbReference>
<keyword evidence="6" id="KW-1185">Reference proteome</keyword>
<dbReference type="PIRSF" id="PIRSF036580">
    <property type="entry name" value="Cyclin_L"/>
    <property type="match status" value="1"/>
</dbReference>
<dbReference type="InterPro" id="IPR006671">
    <property type="entry name" value="Cyclin_N"/>
</dbReference>
<dbReference type="Pfam" id="PF21797">
    <property type="entry name" value="CycT2-like_C"/>
    <property type="match status" value="1"/>
</dbReference>
<dbReference type="CDD" id="cd20533">
    <property type="entry name" value="CYCLIN_CCNL_rpt2"/>
    <property type="match status" value="1"/>
</dbReference>
<organism evidence="5 6">
    <name type="scientific">Ditylenchus destructor</name>
    <dbReference type="NCBI Taxonomy" id="166010"/>
    <lineage>
        <taxon>Eukaryota</taxon>
        <taxon>Metazoa</taxon>
        <taxon>Ecdysozoa</taxon>
        <taxon>Nematoda</taxon>
        <taxon>Chromadorea</taxon>
        <taxon>Rhabditida</taxon>
        <taxon>Tylenchina</taxon>
        <taxon>Tylenchomorpha</taxon>
        <taxon>Sphaerularioidea</taxon>
        <taxon>Anguinidae</taxon>
        <taxon>Anguininae</taxon>
        <taxon>Ditylenchus</taxon>
    </lineage>
</organism>
<feature type="compositionally biased region" description="Polar residues" evidence="3">
    <location>
        <begin position="1"/>
        <end position="13"/>
    </location>
</feature>
<feature type="domain" description="Cyclin-like" evidence="4">
    <location>
        <begin position="95"/>
        <end position="204"/>
    </location>
</feature>
<dbReference type="Pfam" id="PF00134">
    <property type="entry name" value="Cyclin_N"/>
    <property type="match status" value="1"/>
</dbReference>
<comment type="caution">
    <text evidence="5">The sequence shown here is derived from an EMBL/GenBank/DDBJ whole genome shotgun (WGS) entry which is preliminary data.</text>
</comment>
<dbReference type="SUPFAM" id="SSF47954">
    <property type="entry name" value="Cyclin-like"/>
    <property type="match status" value="2"/>
</dbReference>
<feature type="region of interest" description="Disordered" evidence="3">
    <location>
        <begin position="1"/>
        <end position="30"/>
    </location>
</feature>
<dbReference type="Proteomes" id="UP001201812">
    <property type="component" value="Unassembled WGS sequence"/>
</dbReference>
<evidence type="ECO:0000259" key="4">
    <source>
        <dbReference type="SMART" id="SM00385"/>
    </source>
</evidence>
<evidence type="ECO:0000313" key="5">
    <source>
        <dbReference type="EMBL" id="KAI1720612.1"/>
    </source>
</evidence>
<evidence type="ECO:0000313" key="6">
    <source>
        <dbReference type="Proteomes" id="UP001201812"/>
    </source>
</evidence>
<feature type="compositionally biased region" description="Basic and acidic residues" evidence="3">
    <location>
        <begin position="399"/>
        <end position="411"/>
    </location>
</feature>
<evidence type="ECO:0000256" key="2">
    <source>
        <dbReference type="RuleBase" id="RU000383"/>
    </source>
</evidence>
<dbReference type="AlphaFoldDB" id="A0AAD4RAH7"/>
<keyword evidence="1 2" id="KW-0195">Cyclin</keyword>
<feature type="compositionally biased region" description="Basic residues" evidence="3">
    <location>
        <begin position="371"/>
        <end position="385"/>
    </location>
</feature>
<gene>
    <name evidence="5" type="ORF">DdX_04853</name>
</gene>
<sequence>MAENAVSTPNSQMEVVESPNARGSDPDATGLKTLMDKIKPSSFKLQRTYSTIDISADKWLLINDPSSIAKLENPPSLADGICREIEMDLRYLGCELIQSGAILLKLPQTAAATGQILFQRYYYQKSFVRHNFEHTVMACLLLASKIEEEPRRPRDVINVYNRLKQLHNRRYSSNANKKLEHLVLDQNYVVLKNLVIKTERRILNVLGFVVHVHHPHKLIYVYLNSLNLLQSKDILQKAWSYMNDGLRTDIFLRYKPETIACACIHLAARTIENPVVLPKTPFPWFELFDASDRDIMAICQILLQLYNKTEVPRLSRLSAHVEKLHNKVYGKDKVVPVKETVNAEPPKDKKDRKKSPTVEITEDKRRSPSATKKRSRSRDRSRRRRSSPEEDRRRRRSKERRDRHYRSEKSPKSKKSKYADGTLGSIVNGNRR</sequence>